<reference evidence="3" key="1">
    <citation type="submission" date="2023-03" db="EMBL/GenBank/DDBJ databases">
        <title>Chromosome-scale reference genome and RAD-based genetic map of yellow starthistle (Centaurea solstitialis) reveal putative structural variation and QTLs associated with invader traits.</title>
        <authorList>
            <person name="Reatini B."/>
            <person name="Cang F.A."/>
            <person name="Jiang Q."/>
            <person name="Mckibben M.T.W."/>
            <person name="Barker M.S."/>
            <person name="Rieseberg L.H."/>
            <person name="Dlugosch K.M."/>
        </authorList>
    </citation>
    <scope>NUCLEOTIDE SEQUENCE</scope>
    <source>
        <strain evidence="3">CAN-66</strain>
        <tissue evidence="3">Leaf</tissue>
    </source>
</reference>
<evidence type="ECO:0000259" key="2">
    <source>
        <dbReference type="SMART" id="SM00597"/>
    </source>
</evidence>
<dbReference type="PANTHER" id="PTHR11697:SF230">
    <property type="entry name" value="ZINC FINGER, MYM DOMAIN CONTAINING 1"/>
    <property type="match status" value="1"/>
</dbReference>
<feature type="domain" description="TTF-type" evidence="2">
    <location>
        <begin position="92"/>
        <end position="184"/>
    </location>
</feature>
<dbReference type="InterPro" id="IPR008906">
    <property type="entry name" value="HATC_C_dom"/>
</dbReference>
<organism evidence="3 4">
    <name type="scientific">Centaurea solstitialis</name>
    <name type="common">yellow star-thistle</name>
    <dbReference type="NCBI Taxonomy" id="347529"/>
    <lineage>
        <taxon>Eukaryota</taxon>
        <taxon>Viridiplantae</taxon>
        <taxon>Streptophyta</taxon>
        <taxon>Embryophyta</taxon>
        <taxon>Tracheophyta</taxon>
        <taxon>Spermatophyta</taxon>
        <taxon>Magnoliopsida</taxon>
        <taxon>eudicotyledons</taxon>
        <taxon>Gunneridae</taxon>
        <taxon>Pentapetalae</taxon>
        <taxon>asterids</taxon>
        <taxon>campanulids</taxon>
        <taxon>Asterales</taxon>
        <taxon>Asteraceae</taxon>
        <taxon>Carduoideae</taxon>
        <taxon>Cardueae</taxon>
        <taxon>Centaureinae</taxon>
        <taxon>Centaurea</taxon>
    </lineage>
</organism>
<proteinExistence type="predicted"/>
<gene>
    <name evidence="3" type="ORF">OSB04_un000815</name>
</gene>
<name>A0AA38SMW6_9ASTR</name>
<feature type="compositionally biased region" description="Polar residues" evidence="1">
    <location>
        <begin position="11"/>
        <end position="21"/>
    </location>
</feature>
<keyword evidence="4" id="KW-1185">Reference proteome</keyword>
<dbReference type="InterPro" id="IPR055298">
    <property type="entry name" value="AtLOH3-like"/>
</dbReference>
<dbReference type="GO" id="GO:0046983">
    <property type="term" value="F:protein dimerization activity"/>
    <property type="evidence" value="ECO:0007669"/>
    <property type="project" value="InterPro"/>
</dbReference>
<dbReference type="InterPro" id="IPR025398">
    <property type="entry name" value="DUF4371"/>
</dbReference>
<evidence type="ECO:0000313" key="4">
    <source>
        <dbReference type="Proteomes" id="UP001172457"/>
    </source>
</evidence>
<feature type="region of interest" description="Disordered" evidence="1">
    <location>
        <begin position="1"/>
        <end position="21"/>
    </location>
</feature>
<dbReference type="EMBL" id="JARYMX010000075">
    <property type="protein sequence ID" value="KAJ9536022.1"/>
    <property type="molecule type" value="Genomic_DNA"/>
</dbReference>
<dbReference type="InterPro" id="IPR012337">
    <property type="entry name" value="RNaseH-like_sf"/>
</dbReference>
<evidence type="ECO:0000313" key="3">
    <source>
        <dbReference type="EMBL" id="KAJ9536022.1"/>
    </source>
</evidence>
<comment type="caution">
    <text evidence="3">The sequence shown here is derived from an EMBL/GenBank/DDBJ whole genome shotgun (WGS) entry which is preliminary data.</text>
</comment>
<sequence length="792" mass="90825">MLKFFKKIDESSSSDIPKTTNVEETIAKDNEQETPLKYMKVDLDSLPADPGQRPSMEVYHVNQRDEIRRHYLQKGPCQPRNHAFERREIGGRIRKFSPSWFDDHKYWLEYSIELEAAFCLCCYLFKTDLKNQGGADNFVKGGFKAWNKRERLELHSNGGPHNLAVQKCQNLMKQAQSIATIFDKQTDSTKDKNRTKIYASIDCVRFLLRQGLPFRGHNEGGDSRNKGNFLELLHFYAERNDKVGNAVLKNAPKNSQMKSSSIQKDIVRACAIETLKVIRNEIGDSFFSILVDESRDVSCKEQMALVLRFVNDKGLVVERFIGIKHVDDTSSLSLKATIYSMLSKHELSFSKIRGQGYDGASNMRGAFNGLKTLIMNDVPSAYYIHCFAHQLQLALVFVAKNHHDINDFFELTSRLLNMIGSSYKRRDKLRDKQATRVVAALAEGDLESGTGLNQEIGIKRPSDTRWGSHYGSLLNIKTLYPSICEVLEDIMEDANSQDHRSEARRMLKSILAFDFVFCLHLMVDILGITNELNTTLQRKDQDIINAMHQVRASKERLQETRNEGWQPLLSNVTSFCNKYDVESLNMEHPYYNGISRRKGSKVSNSHHYQVDVFYSVIDMQLQELNNRFNEANTTLLLSIASLCPRQSFKSFQVDELMKMAEFYPVEFPSTELVALRGQLQNYIKDVRGDARFNDLKGLGDLAKQMVETNKHQIYPKVYVLLKLALTLPVATSTVERAFSAMKLIKSDLRNKMGDDFMSNCLISYIEKDVFDSLSNDLILENFRGMKDRRDEL</sequence>
<protein>
    <recommendedName>
        <fullName evidence="2">TTF-type domain-containing protein</fullName>
    </recommendedName>
</protein>
<dbReference type="Pfam" id="PF14291">
    <property type="entry name" value="DUF4371"/>
    <property type="match status" value="1"/>
</dbReference>
<dbReference type="PANTHER" id="PTHR11697">
    <property type="entry name" value="GENERAL TRANSCRIPTION FACTOR 2-RELATED ZINC FINGER PROTEIN"/>
    <property type="match status" value="1"/>
</dbReference>
<dbReference type="Pfam" id="PF05699">
    <property type="entry name" value="Dimer_Tnp_hAT"/>
    <property type="match status" value="1"/>
</dbReference>
<evidence type="ECO:0000256" key="1">
    <source>
        <dbReference type="SAM" id="MobiDB-lite"/>
    </source>
</evidence>
<accession>A0AA38SMW6</accession>
<dbReference type="SMART" id="SM00597">
    <property type="entry name" value="ZnF_TTF"/>
    <property type="match status" value="1"/>
</dbReference>
<dbReference type="InterPro" id="IPR006580">
    <property type="entry name" value="Znf_TTF"/>
</dbReference>
<dbReference type="AlphaFoldDB" id="A0AA38SMW6"/>
<dbReference type="SUPFAM" id="SSF53098">
    <property type="entry name" value="Ribonuclease H-like"/>
    <property type="match status" value="1"/>
</dbReference>
<feature type="compositionally biased region" description="Basic and acidic residues" evidence="1">
    <location>
        <begin position="1"/>
        <end position="10"/>
    </location>
</feature>
<dbReference type="Proteomes" id="UP001172457">
    <property type="component" value="Unassembled WGS sequence"/>
</dbReference>